<evidence type="ECO:0000313" key="2">
    <source>
        <dbReference type="EMBL" id="CAA9402770.1"/>
    </source>
</evidence>
<feature type="non-terminal residue" evidence="2">
    <location>
        <position position="1"/>
    </location>
</feature>
<feature type="compositionally biased region" description="Low complexity" evidence="1">
    <location>
        <begin position="10"/>
        <end position="41"/>
    </location>
</feature>
<dbReference type="AlphaFoldDB" id="A0A6J4P0Y6"/>
<feature type="compositionally biased region" description="Low complexity" evidence="1">
    <location>
        <begin position="56"/>
        <end position="75"/>
    </location>
</feature>
<sequence>RLGRPDAPRAARAAPRGRGAVDPGPDGGPADLAAGSDQAPAGAGGGGPARLRAREPGGAVPRAARGAVRGAGASGADRRGLGRRAGAAQGAGGGL</sequence>
<evidence type="ECO:0000256" key="1">
    <source>
        <dbReference type="SAM" id="MobiDB-lite"/>
    </source>
</evidence>
<name>A0A6J4P0Y6_9RHOB</name>
<organism evidence="2">
    <name type="scientific">uncultured Rubellimicrobium sp</name>
    <dbReference type="NCBI Taxonomy" id="543078"/>
    <lineage>
        <taxon>Bacteria</taxon>
        <taxon>Pseudomonadati</taxon>
        <taxon>Pseudomonadota</taxon>
        <taxon>Alphaproteobacteria</taxon>
        <taxon>Rhodobacterales</taxon>
        <taxon>Roseobacteraceae</taxon>
        <taxon>Rubellimicrobium</taxon>
        <taxon>environmental samples</taxon>
    </lineage>
</organism>
<feature type="region of interest" description="Disordered" evidence="1">
    <location>
        <begin position="1"/>
        <end position="95"/>
    </location>
</feature>
<accession>A0A6J4P0Y6</accession>
<feature type="non-terminal residue" evidence="2">
    <location>
        <position position="95"/>
    </location>
</feature>
<reference evidence="2" key="1">
    <citation type="submission" date="2020-02" db="EMBL/GenBank/DDBJ databases">
        <authorList>
            <person name="Meier V. D."/>
        </authorList>
    </citation>
    <scope>NUCLEOTIDE SEQUENCE</scope>
    <source>
        <strain evidence="2">AVDCRST_MAG15</strain>
    </source>
</reference>
<protein>
    <submittedName>
        <fullName evidence="2">Uncharacterized protein</fullName>
    </submittedName>
</protein>
<gene>
    <name evidence="2" type="ORF">AVDCRST_MAG15-1110</name>
</gene>
<dbReference type="EMBL" id="CADCUU010000152">
    <property type="protein sequence ID" value="CAA9402770.1"/>
    <property type="molecule type" value="Genomic_DNA"/>
</dbReference>
<proteinExistence type="predicted"/>